<evidence type="ECO:0000256" key="2">
    <source>
        <dbReference type="SAM" id="Phobius"/>
    </source>
</evidence>
<dbReference type="RefSeq" id="WP_209667646.1">
    <property type="nucleotide sequence ID" value="NZ_JAGGMS010000001.1"/>
</dbReference>
<evidence type="ECO:0000313" key="5">
    <source>
        <dbReference type="Proteomes" id="UP000741013"/>
    </source>
</evidence>
<protein>
    <recommendedName>
        <fullName evidence="3">DUF1468 domain-containing protein</fullName>
    </recommendedName>
</protein>
<proteinExistence type="predicted"/>
<feature type="transmembrane region" description="Helical" evidence="2">
    <location>
        <begin position="28"/>
        <end position="48"/>
    </location>
</feature>
<keyword evidence="2" id="KW-0472">Membrane</keyword>
<feature type="transmembrane region" description="Helical" evidence="2">
    <location>
        <begin position="100"/>
        <end position="127"/>
    </location>
</feature>
<keyword evidence="2" id="KW-1133">Transmembrane helix</keyword>
<evidence type="ECO:0000313" key="4">
    <source>
        <dbReference type="EMBL" id="MBP2184658.1"/>
    </source>
</evidence>
<name>A0ABS4Q0L9_9PSEU</name>
<keyword evidence="2" id="KW-0812">Transmembrane</keyword>
<feature type="transmembrane region" description="Helical" evidence="2">
    <location>
        <begin position="60"/>
        <end position="80"/>
    </location>
</feature>
<dbReference type="Pfam" id="PF07331">
    <property type="entry name" value="TctB"/>
    <property type="match status" value="1"/>
</dbReference>
<organism evidence="4 5">
    <name type="scientific">Amycolatopsis magusensis</name>
    <dbReference type="NCBI Taxonomy" id="882444"/>
    <lineage>
        <taxon>Bacteria</taxon>
        <taxon>Bacillati</taxon>
        <taxon>Actinomycetota</taxon>
        <taxon>Actinomycetes</taxon>
        <taxon>Pseudonocardiales</taxon>
        <taxon>Pseudonocardiaceae</taxon>
        <taxon>Amycolatopsis</taxon>
    </lineage>
</organism>
<gene>
    <name evidence="4" type="ORF">JOM49_006184</name>
</gene>
<feature type="domain" description="DUF1468" evidence="3">
    <location>
        <begin position="29"/>
        <end position="162"/>
    </location>
</feature>
<reference evidence="4 5" key="1">
    <citation type="submission" date="2021-03" db="EMBL/GenBank/DDBJ databases">
        <title>Sequencing the genomes of 1000 actinobacteria strains.</title>
        <authorList>
            <person name="Klenk H.-P."/>
        </authorList>
    </citation>
    <scope>NUCLEOTIDE SEQUENCE [LARGE SCALE GENOMIC DNA]</scope>
    <source>
        <strain evidence="4 5">DSM 45510</strain>
    </source>
</reference>
<evidence type="ECO:0000256" key="1">
    <source>
        <dbReference type="SAM" id="MobiDB-lite"/>
    </source>
</evidence>
<dbReference type="EMBL" id="JAGGMS010000001">
    <property type="protein sequence ID" value="MBP2184658.1"/>
    <property type="molecule type" value="Genomic_DNA"/>
</dbReference>
<keyword evidence="5" id="KW-1185">Reference proteome</keyword>
<dbReference type="InterPro" id="IPR009936">
    <property type="entry name" value="DUF1468"/>
</dbReference>
<evidence type="ECO:0000259" key="3">
    <source>
        <dbReference type="Pfam" id="PF07331"/>
    </source>
</evidence>
<dbReference type="Proteomes" id="UP000741013">
    <property type="component" value="Unassembled WGS sequence"/>
</dbReference>
<accession>A0ABS4Q0L9</accession>
<feature type="region of interest" description="Disordered" evidence="1">
    <location>
        <begin position="1"/>
        <end position="21"/>
    </location>
</feature>
<feature type="transmembrane region" description="Helical" evidence="2">
    <location>
        <begin position="139"/>
        <end position="161"/>
    </location>
</feature>
<comment type="caution">
    <text evidence="4">The sequence shown here is derived from an EMBL/GenBank/DDBJ whole genome shotgun (WGS) entry which is preliminary data.</text>
</comment>
<sequence length="165" mass="17169">MTAPEENVTEQAGPPEDQPPAAGSLTNAITALVLLGVGVAAVAASWTLGVGTAREPDSGMWPLLIGVALIVLGAALLAKFRTPSDAERFTRSGWPVLGGLATMVVFVVVLEYVGFEIPATLLCFAWLRFLGRESLRVSIVGSVAVVAVFYAVFVGALSVPIPHLL</sequence>